<dbReference type="SUPFAM" id="SSF52540">
    <property type="entry name" value="P-loop containing nucleoside triphosphate hydrolases"/>
    <property type="match status" value="1"/>
</dbReference>
<dbReference type="Gene3D" id="3.40.50.300">
    <property type="entry name" value="P-loop containing nucleotide triphosphate hydrolases"/>
    <property type="match status" value="1"/>
</dbReference>
<proteinExistence type="predicted"/>
<evidence type="ECO:0000313" key="2">
    <source>
        <dbReference type="Proteomes" id="UP000199039"/>
    </source>
</evidence>
<evidence type="ECO:0000313" key="1">
    <source>
        <dbReference type="EMBL" id="SDD23149.1"/>
    </source>
</evidence>
<evidence type="ECO:0008006" key="3">
    <source>
        <dbReference type="Google" id="ProtNLM"/>
    </source>
</evidence>
<dbReference type="Proteomes" id="UP000199039">
    <property type="component" value="Unassembled WGS sequence"/>
</dbReference>
<gene>
    <name evidence="1" type="ORF">SAMN05216410_3002</name>
</gene>
<dbReference type="STRING" id="1814289.SAMN05216410_3002"/>
<organism evidence="1 2">
    <name type="scientific">Sanguibacter gelidistatuariae</name>
    <dbReference type="NCBI Taxonomy" id="1814289"/>
    <lineage>
        <taxon>Bacteria</taxon>
        <taxon>Bacillati</taxon>
        <taxon>Actinomycetota</taxon>
        <taxon>Actinomycetes</taxon>
        <taxon>Micrococcales</taxon>
        <taxon>Sanguibacteraceae</taxon>
        <taxon>Sanguibacter</taxon>
    </lineage>
</organism>
<sequence>MTLIALCSANGAPGVTTAALALAWAWPLEGGRSSLVIDADPAGSGILPGYLQAAIPAGGGVLTLAARRGPLTGDDLLGEALALDPNGTRLLLAGISNPTQGSSLGGLWPRLVSAAHDLDPAGVDVFTDAGRLGHRYEPSPVLDGADVVVLVLRPTLTGVVAARAALAALRESRGLVRRTTALLVGDRAPYGADEVARALEVDDLLVLATDRGAASILSGGGVTGWRFARSSLMRSAAAAAGGIRSRLVSTRLPEGTRS</sequence>
<dbReference type="EMBL" id="FMYH01000006">
    <property type="protein sequence ID" value="SDD23149.1"/>
    <property type="molecule type" value="Genomic_DNA"/>
</dbReference>
<dbReference type="OrthoDB" id="5243870at2"/>
<dbReference type="RefSeq" id="WP_093184528.1">
    <property type="nucleotide sequence ID" value="NZ_FMYH01000006.1"/>
</dbReference>
<name>A0A1G6T2B1_9MICO</name>
<dbReference type="InterPro" id="IPR027417">
    <property type="entry name" value="P-loop_NTPase"/>
</dbReference>
<protein>
    <recommendedName>
        <fullName evidence="3">MinD-like ATPase involved in chromosome partitioning or flagellar assembly</fullName>
    </recommendedName>
</protein>
<keyword evidence="2" id="KW-1185">Reference proteome</keyword>
<dbReference type="AlphaFoldDB" id="A0A1G6T2B1"/>
<reference evidence="1 2" key="1">
    <citation type="submission" date="2016-09" db="EMBL/GenBank/DDBJ databases">
        <authorList>
            <person name="Capua I."/>
            <person name="De Benedictis P."/>
            <person name="Joannis T."/>
            <person name="Lombin L.H."/>
            <person name="Cattoli G."/>
        </authorList>
    </citation>
    <scope>NUCLEOTIDE SEQUENCE [LARGE SCALE GENOMIC DNA]</scope>
    <source>
        <strain evidence="1 2">ISLP-3</strain>
    </source>
</reference>
<accession>A0A1G6T2B1</accession>